<organism evidence="5 6">
    <name type="scientific">Terracoccus luteus</name>
    <dbReference type="NCBI Taxonomy" id="53356"/>
    <lineage>
        <taxon>Bacteria</taxon>
        <taxon>Bacillati</taxon>
        <taxon>Actinomycetota</taxon>
        <taxon>Actinomycetes</taxon>
        <taxon>Micrococcales</taxon>
        <taxon>Intrasporangiaceae</taxon>
        <taxon>Terracoccus</taxon>
    </lineage>
</organism>
<protein>
    <submittedName>
        <fullName evidence="5">Ribosomal protein S18 acetylase RimI-like enzyme</fullName>
    </submittedName>
</protein>
<gene>
    <name evidence="5" type="ORF">DFJ68_2999</name>
    <name evidence="4" type="ORF">FHW14_003462</name>
</gene>
<dbReference type="Pfam" id="PF00583">
    <property type="entry name" value="Acetyltransf_1"/>
    <property type="match status" value="1"/>
</dbReference>
<evidence type="ECO:0000313" key="5">
    <source>
        <dbReference type="EMBL" id="RKT79526.1"/>
    </source>
</evidence>
<dbReference type="AlphaFoldDB" id="A0A495Y301"/>
<keyword evidence="6" id="KW-1185">Reference proteome</keyword>
<keyword evidence="5" id="KW-0687">Ribonucleoprotein</keyword>
<accession>A0A495Y301</accession>
<keyword evidence="2" id="KW-0012">Acyltransferase</keyword>
<reference evidence="4 7" key="2">
    <citation type="submission" date="2020-08" db="EMBL/GenBank/DDBJ databases">
        <title>Genomic Encyclopedia of Type Strains, Phase IV (KMG-V): Genome sequencing to study the core and pangenomes of soil and plant-associated prokaryotes.</title>
        <authorList>
            <person name="Whitman W."/>
        </authorList>
    </citation>
    <scope>NUCLEOTIDE SEQUENCE [LARGE SCALE GENOMIC DNA]</scope>
    <source>
        <strain evidence="4 7">B3ACCR2</strain>
    </source>
</reference>
<name>A0A495Y301_9MICO</name>
<dbReference type="OrthoDB" id="9799092at2"/>
<dbReference type="GO" id="GO:0005840">
    <property type="term" value="C:ribosome"/>
    <property type="evidence" value="ECO:0007669"/>
    <property type="project" value="UniProtKB-KW"/>
</dbReference>
<feature type="domain" description="N-acetyltransferase" evidence="3">
    <location>
        <begin position="3"/>
        <end position="158"/>
    </location>
</feature>
<evidence type="ECO:0000256" key="1">
    <source>
        <dbReference type="ARBA" id="ARBA00022679"/>
    </source>
</evidence>
<dbReference type="EMBL" id="RBXT01000001">
    <property type="protein sequence ID" value="RKT79526.1"/>
    <property type="molecule type" value="Genomic_DNA"/>
</dbReference>
<proteinExistence type="predicted"/>
<evidence type="ECO:0000313" key="7">
    <source>
        <dbReference type="Proteomes" id="UP000590811"/>
    </source>
</evidence>
<dbReference type="InterPro" id="IPR016181">
    <property type="entry name" value="Acyl_CoA_acyltransferase"/>
</dbReference>
<dbReference type="Proteomes" id="UP000278440">
    <property type="component" value="Unassembled WGS sequence"/>
</dbReference>
<sequence length="160" mass="17477">MDLDLRLAGADDWEAFRALRLRALVDSPDAFGATLAEARSQPESVWRERVDGSAGPVVLARLGGVPVGMGGLYVPEGGDRSMVWGMWVAPEARGRGVADAIVRRLVTESERFGRPVELHVTDGNDGARRLYERNGFVDTGQRERVRAGSALMMGTLRLRD</sequence>
<dbReference type="Proteomes" id="UP000590811">
    <property type="component" value="Unassembled WGS sequence"/>
</dbReference>
<keyword evidence="1" id="KW-0808">Transferase</keyword>
<dbReference type="PANTHER" id="PTHR43877">
    <property type="entry name" value="AMINOALKYLPHOSPHONATE N-ACETYLTRANSFERASE-RELATED-RELATED"/>
    <property type="match status" value="1"/>
</dbReference>
<evidence type="ECO:0000313" key="4">
    <source>
        <dbReference type="EMBL" id="MBB2988268.1"/>
    </source>
</evidence>
<dbReference type="InterPro" id="IPR050832">
    <property type="entry name" value="Bact_Acetyltransf"/>
</dbReference>
<evidence type="ECO:0000313" key="6">
    <source>
        <dbReference type="Proteomes" id="UP000278440"/>
    </source>
</evidence>
<dbReference type="GO" id="GO:0016747">
    <property type="term" value="F:acyltransferase activity, transferring groups other than amino-acyl groups"/>
    <property type="evidence" value="ECO:0007669"/>
    <property type="project" value="InterPro"/>
</dbReference>
<evidence type="ECO:0000256" key="2">
    <source>
        <dbReference type="ARBA" id="ARBA00023315"/>
    </source>
</evidence>
<dbReference type="PANTHER" id="PTHR43877:SF2">
    <property type="entry name" value="AMINOALKYLPHOSPHONATE N-ACETYLTRANSFERASE-RELATED"/>
    <property type="match status" value="1"/>
</dbReference>
<reference evidence="5 6" key="1">
    <citation type="submission" date="2018-10" db="EMBL/GenBank/DDBJ databases">
        <title>Sequencing the genomes of 1000 actinobacteria strains.</title>
        <authorList>
            <person name="Klenk H.-P."/>
        </authorList>
    </citation>
    <scope>NUCLEOTIDE SEQUENCE [LARGE SCALE GENOMIC DNA]</scope>
    <source>
        <strain evidence="5 6">DSM 44267</strain>
    </source>
</reference>
<dbReference type="SUPFAM" id="SSF55729">
    <property type="entry name" value="Acyl-CoA N-acyltransferases (Nat)"/>
    <property type="match status" value="1"/>
</dbReference>
<dbReference type="EMBL" id="JACHVT010000009">
    <property type="protein sequence ID" value="MBB2988268.1"/>
    <property type="molecule type" value="Genomic_DNA"/>
</dbReference>
<dbReference type="CDD" id="cd04301">
    <property type="entry name" value="NAT_SF"/>
    <property type="match status" value="1"/>
</dbReference>
<dbReference type="Gene3D" id="3.40.630.30">
    <property type="match status" value="1"/>
</dbReference>
<keyword evidence="5" id="KW-0689">Ribosomal protein</keyword>
<dbReference type="PROSITE" id="PS51186">
    <property type="entry name" value="GNAT"/>
    <property type="match status" value="1"/>
</dbReference>
<comment type="caution">
    <text evidence="5">The sequence shown here is derived from an EMBL/GenBank/DDBJ whole genome shotgun (WGS) entry which is preliminary data.</text>
</comment>
<evidence type="ECO:0000259" key="3">
    <source>
        <dbReference type="PROSITE" id="PS51186"/>
    </source>
</evidence>
<dbReference type="RefSeq" id="WP_121034415.1">
    <property type="nucleotide sequence ID" value="NZ_JACHVT010000009.1"/>
</dbReference>
<dbReference type="InterPro" id="IPR000182">
    <property type="entry name" value="GNAT_dom"/>
</dbReference>